<dbReference type="InterPro" id="IPR050228">
    <property type="entry name" value="Carboxylesterase_BioH"/>
</dbReference>
<feature type="domain" description="Serine aminopeptidase S33" evidence="1">
    <location>
        <begin position="74"/>
        <end position="302"/>
    </location>
</feature>
<proteinExistence type="predicted"/>
<dbReference type="PANTHER" id="PTHR43194">
    <property type="entry name" value="HYDROLASE ALPHA/BETA FOLD FAMILY"/>
    <property type="match status" value="1"/>
</dbReference>
<dbReference type="InterPro" id="IPR022742">
    <property type="entry name" value="Hydrolase_4"/>
</dbReference>
<name>A0ABV0FZS6_9BURK</name>
<gene>
    <name evidence="2" type="ORF">ABDJ85_04870</name>
</gene>
<dbReference type="InterPro" id="IPR029058">
    <property type="entry name" value="AB_hydrolase_fold"/>
</dbReference>
<keyword evidence="2" id="KW-0378">Hydrolase</keyword>
<protein>
    <submittedName>
        <fullName evidence="2">Alpha/beta fold hydrolase</fullName>
    </submittedName>
</protein>
<organism evidence="2 3">
    <name type="scientific">Roseateles paludis</name>
    <dbReference type="NCBI Taxonomy" id="3145238"/>
    <lineage>
        <taxon>Bacteria</taxon>
        <taxon>Pseudomonadati</taxon>
        <taxon>Pseudomonadota</taxon>
        <taxon>Betaproteobacteria</taxon>
        <taxon>Burkholderiales</taxon>
        <taxon>Sphaerotilaceae</taxon>
        <taxon>Roseateles</taxon>
    </lineage>
</organism>
<evidence type="ECO:0000259" key="1">
    <source>
        <dbReference type="Pfam" id="PF12146"/>
    </source>
</evidence>
<dbReference type="EMBL" id="JBDPZD010000001">
    <property type="protein sequence ID" value="MEO3690791.1"/>
    <property type="molecule type" value="Genomic_DNA"/>
</dbReference>
<dbReference type="Pfam" id="PF12146">
    <property type="entry name" value="Hydrolase_4"/>
    <property type="match status" value="1"/>
</dbReference>
<reference evidence="2 3" key="1">
    <citation type="submission" date="2024-05" db="EMBL/GenBank/DDBJ databases">
        <title>Roseateles sp. DJS-2-20 16S ribosomal RNA gene Genome sequencing and assembly.</title>
        <authorList>
            <person name="Woo H."/>
        </authorList>
    </citation>
    <scope>NUCLEOTIDE SEQUENCE [LARGE SCALE GENOMIC DNA]</scope>
    <source>
        <strain evidence="2 3">DJS-2-20</strain>
    </source>
</reference>
<dbReference type="RefSeq" id="WP_347703612.1">
    <property type="nucleotide sequence ID" value="NZ_JBDPZD010000001.1"/>
</dbReference>
<dbReference type="SUPFAM" id="SSF53474">
    <property type="entry name" value="alpha/beta-Hydrolases"/>
    <property type="match status" value="1"/>
</dbReference>
<keyword evidence="3" id="KW-1185">Reference proteome</keyword>
<dbReference type="Proteomes" id="UP001495147">
    <property type="component" value="Unassembled WGS sequence"/>
</dbReference>
<evidence type="ECO:0000313" key="3">
    <source>
        <dbReference type="Proteomes" id="UP001495147"/>
    </source>
</evidence>
<dbReference type="PANTHER" id="PTHR43194:SF2">
    <property type="entry name" value="PEROXISOMAL MEMBRANE PROTEIN LPX1"/>
    <property type="match status" value="1"/>
</dbReference>
<evidence type="ECO:0000313" key="2">
    <source>
        <dbReference type="EMBL" id="MEO3690791.1"/>
    </source>
</evidence>
<sequence length="324" mass="34867">MLHALIWALATGLGGTVLVALALAAFGKRRPPPPLAAVNHAFEGLHWEPPPLRTLRARDGAPLAWRSYPAAAAQRTAILVHGSTGDSRSMHALAQHLATQGTQCHAIDVRGHGSSGHLRGDIAYEGQLEDDLDDLVRHLRGLGEVSGPLLLLGHSSGGGFSLRMAASPRGELFDGYVLAAPMIHHAPPLARPRVGGWAVPFLPRLVGLTILHNLGLRFWEHLPVIAFATPPGDTTRTASYSFRLQRNFRPHRDWAADVRAVRRPTTLLIGDHDELFNAAHYPAAIAPLNPKIQVRLVPGVGHSDWYVSPAAFEALHGALCQPGV</sequence>
<dbReference type="Gene3D" id="3.40.50.1820">
    <property type="entry name" value="alpha/beta hydrolase"/>
    <property type="match status" value="1"/>
</dbReference>
<accession>A0ABV0FZS6</accession>
<dbReference type="GO" id="GO:0016787">
    <property type="term" value="F:hydrolase activity"/>
    <property type="evidence" value="ECO:0007669"/>
    <property type="project" value="UniProtKB-KW"/>
</dbReference>
<comment type="caution">
    <text evidence="2">The sequence shown here is derived from an EMBL/GenBank/DDBJ whole genome shotgun (WGS) entry which is preliminary data.</text>
</comment>